<keyword evidence="4" id="KW-1185">Reference proteome</keyword>
<dbReference type="AlphaFoldDB" id="A0A840CLA9"/>
<dbReference type="InterPro" id="IPR027051">
    <property type="entry name" value="XdhC_Rossmann_dom"/>
</dbReference>
<evidence type="ECO:0000259" key="2">
    <source>
        <dbReference type="Pfam" id="PF13478"/>
    </source>
</evidence>
<dbReference type="Gene3D" id="3.40.50.720">
    <property type="entry name" value="NAD(P)-binding Rossmann-like Domain"/>
    <property type="match status" value="1"/>
</dbReference>
<proteinExistence type="predicted"/>
<dbReference type="Proteomes" id="UP000585681">
    <property type="component" value="Unassembled WGS sequence"/>
</dbReference>
<gene>
    <name evidence="3" type="ORF">GGR17_003789</name>
</gene>
<dbReference type="EMBL" id="JACIEQ010000015">
    <property type="protein sequence ID" value="MBB4023949.1"/>
    <property type="molecule type" value="Genomic_DNA"/>
</dbReference>
<dbReference type="RefSeq" id="WP_082386626.1">
    <property type="nucleotide sequence ID" value="NZ_JACIEQ010000015.1"/>
</dbReference>
<reference evidence="3" key="1">
    <citation type="submission" date="2020-08" db="EMBL/GenBank/DDBJ databases">
        <title>Genomic Encyclopedia of Type Strains, Phase IV (KMG-IV): sequencing the most valuable type-strain genomes for metagenomic binning, comparative biology and taxonomic classification.</title>
        <authorList>
            <person name="Goeker M."/>
        </authorList>
    </citation>
    <scope>NUCLEOTIDE SEQUENCE [LARGE SCALE GENOMIC DNA]</scope>
    <source>
        <strain evidence="3">DSM 105040</strain>
    </source>
</reference>
<protein>
    <submittedName>
        <fullName evidence="3">Xanthine dehydrogenase accessory factor</fullName>
    </submittedName>
</protein>
<sequence length="313" mass="33713">MAPHVYQSRLEEPPIRALLEDPENGVLAIVSGVEGASYRPVGAMMAIRADGTRTGSLSSGCIEADMTHHAMSVLRSGNTRTLCYGAGSPFVDLRLPCGGGLEITLIPRPEATVLQTLLKRNHDRIPCNLRIDLLSGEMALTSDRAAPGPEKGFYLRLLPELRFLVFGKGPEASAFAALVHSLGYPSLLLSPDTETLENGKAIGAPIRHLTRRAFPDDLQVDNWTAIVLFFHDHDWEPPILLHALRAGALYVGAQGSRRAQATRQTALKELGVDEAEITRLHGPVGLVPSAKDARTLAVSVLAEVLKVAMETPS</sequence>
<dbReference type="PANTHER" id="PTHR30388">
    <property type="entry name" value="ALDEHYDE OXIDOREDUCTASE MOLYBDENUM COFACTOR ASSEMBLY PROTEIN"/>
    <property type="match status" value="1"/>
</dbReference>
<name>A0A840CLA9_9RHOB</name>
<accession>A0A840CLA9</accession>
<evidence type="ECO:0000259" key="1">
    <source>
        <dbReference type="Pfam" id="PF02625"/>
    </source>
</evidence>
<feature type="domain" description="XdhC Rossmann" evidence="2">
    <location>
        <begin position="164"/>
        <end position="304"/>
    </location>
</feature>
<dbReference type="Pfam" id="PF02625">
    <property type="entry name" value="XdhC_CoxI"/>
    <property type="match status" value="1"/>
</dbReference>
<dbReference type="InterPro" id="IPR003777">
    <property type="entry name" value="XdhC_CoxI"/>
</dbReference>
<dbReference type="Pfam" id="PF13478">
    <property type="entry name" value="XdhC_C"/>
    <property type="match status" value="1"/>
</dbReference>
<dbReference type="PANTHER" id="PTHR30388:SF4">
    <property type="entry name" value="MOLYBDENUM COFACTOR INSERTION CHAPERONE PAOD"/>
    <property type="match status" value="1"/>
</dbReference>
<feature type="domain" description="XdhC- CoxI" evidence="1">
    <location>
        <begin position="19"/>
        <end position="85"/>
    </location>
</feature>
<organism evidence="3 4">
    <name type="scientific">Actibacterium naphthalenivorans</name>
    <dbReference type="NCBI Taxonomy" id="1614693"/>
    <lineage>
        <taxon>Bacteria</taxon>
        <taxon>Pseudomonadati</taxon>
        <taxon>Pseudomonadota</taxon>
        <taxon>Alphaproteobacteria</taxon>
        <taxon>Rhodobacterales</taxon>
        <taxon>Roseobacteraceae</taxon>
        <taxon>Actibacterium</taxon>
    </lineage>
</organism>
<evidence type="ECO:0000313" key="4">
    <source>
        <dbReference type="Proteomes" id="UP000585681"/>
    </source>
</evidence>
<comment type="caution">
    <text evidence="3">The sequence shown here is derived from an EMBL/GenBank/DDBJ whole genome shotgun (WGS) entry which is preliminary data.</text>
</comment>
<dbReference type="InterPro" id="IPR052698">
    <property type="entry name" value="MoCofactor_Util/Proc"/>
</dbReference>
<evidence type="ECO:0000313" key="3">
    <source>
        <dbReference type="EMBL" id="MBB4023949.1"/>
    </source>
</evidence>